<dbReference type="InterPro" id="IPR033786">
    <property type="entry name" value="TTHB210-like"/>
</dbReference>
<protein>
    <recommendedName>
        <fullName evidence="1">TTHB210-like domain-containing protein</fullName>
    </recommendedName>
</protein>
<dbReference type="Pfam" id="PF18197">
    <property type="entry name" value="TTHB210-like"/>
    <property type="match status" value="1"/>
</dbReference>
<evidence type="ECO:0000313" key="3">
    <source>
        <dbReference type="Proteomes" id="UP000317573"/>
    </source>
</evidence>
<gene>
    <name evidence="2" type="ORF">L618_000400000250</name>
</gene>
<evidence type="ECO:0000259" key="1">
    <source>
        <dbReference type="Pfam" id="PF18197"/>
    </source>
</evidence>
<feature type="domain" description="TTHB210-like" evidence="1">
    <location>
        <begin position="83"/>
        <end position="130"/>
    </location>
</feature>
<sequence length="294" mass="32339">MAEVTNTGRDWIHGMERFTENPRRSDSAMKKHRSSRSIAVLLAACVAVAVGGVASAVPTPAHLHFGQAVSVGDGTARAYATVDENGAPTAVGIRFSPAALDGLPDVDGMYMLHLPVQASDTVFDHVMLNWNPRGHDPTVLFGKPHFDMHFYMTDMASIEAIDPAAPDYAARAERFPDPKYMPSDYVTPPGMLASQLAVPLMGVHWLDITEGMVPGVYDFTETFVNGSWDGDYTFMEPMITREWLLTRPTIREQIKLPAAYQHSAWYPTVYSVAFDEQAQEYDIALGGMVPRQAS</sequence>
<dbReference type="Proteomes" id="UP000317573">
    <property type="component" value="Unassembled WGS sequence"/>
</dbReference>
<dbReference type="InterPro" id="IPR040832">
    <property type="entry name" value="TTHB210-like_dom"/>
</dbReference>
<organism evidence="2 3">
    <name type="scientific">Rhodococcus rhodochrous J45</name>
    <dbReference type="NCBI Taxonomy" id="935266"/>
    <lineage>
        <taxon>Bacteria</taxon>
        <taxon>Bacillati</taxon>
        <taxon>Actinomycetota</taxon>
        <taxon>Actinomycetes</taxon>
        <taxon>Mycobacteriales</taxon>
        <taxon>Nocardiaceae</taxon>
        <taxon>Rhodococcus</taxon>
    </lineage>
</organism>
<proteinExistence type="predicted"/>
<dbReference type="EMBL" id="VLJT01000039">
    <property type="protein sequence ID" value="TWH10544.1"/>
    <property type="molecule type" value="Genomic_DNA"/>
</dbReference>
<dbReference type="AlphaFoldDB" id="A0A562DLW4"/>
<evidence type="ECO:0000313" key="2">
    <source>
        <dbReference type="EMBL" id="TWH10544.1"/>
    </source>
</evidence>
<accession>A0A562DLW4</accession>
<reference evidence="2 3" key="1">
    <citation type="submission" date="2019-07" db="EMBL/GenBank/DDBJ databases">
        <title>Genome sequencing of lignin-degrading bacterial isolates.</title>
        <authorList>
            <person name="Gladden J."/>
        </authorList>
    </citation>
    <scope>NUCLEOTIDE SEQUENCE [LARGE SCALE GENOMIC DNA]</scope>
    <source>
        <strain evidence="2 3">J45</strain>
    </source>
</reference>
<dbReference type="CDD" id="cd11669">
    <property type="entry name" value="TTHB210-like"/>
    <property type="match status" value="1"/>
</dbReference>
<name>A0A562DLW4_RHORH</name>
<comment type="caution">
    <text evidence="2">The sequence shown here is derived from an EMBL/GenBank/DDBJ whole genome shotgun (WGS) entry which is preliminary data.</text>
</comment>